<keyword evidence="3" id="KW-1185">Reference proteome</keyword>
<protein>
    <recommendedName>
        <fullName evidence="4">F-box domain-containing protein</fullName>
    </recommendedName>
</protein>
<gene>
    <name evidence="2" type="ORF">CVT26_002836</name>
</gene>
<feature type="compositionally biased region" description="Low complexity" evidence="1">
    <location>
        <begin position="466"/>
        <end position="477"/>
    </location>
</feature>
<feature type="region of interest" description="Disordered" evidence="1">
    <location>
        <begin position="466"/>
        <end position="488"/>
    </location>
</feature>
<sequence length="587" mass="65512">MNMPTSPVRRLSQDVLHFIFLANAEEAEIVPCSPQSSWYEPGSPLHPLITTRRSSQVCREWRQVILSSASLWGRLLDMDALQQEKPHWREEVLHRAGSTAPLWISRAAKINPHGPPPPAVMNFLFWILYTCWERIEILVLRIEVEDFIGWTSATQMMMQSAPALRRFTFLPPLFIDVDHRVLVPSMFSNNAPCLQEFVAPILHFESTSKFTSLRSLTTSFHRKFSTLTGVISCMPLLEELAVFPSPGPPSVHEFDLDQLLRSTPNITLPRLKDLLIQGTLPACLLLAKVIEPAAGCALNFEGDSGTGEVFSGTVLAALGRLFNKYFTAYFNFYHETDTDWTFHVGVTEFMVDVKLETGLDGDLPSSFQLSWENPSSSQGEEIIRALFFPSLAASSSSSSRESTNAPRLLTRFAAVESLSVWNRLLESVKPCVREIFAAFTGLRTLRGSKDDLSFLLLPPAPLITPAPNSNTDASSDNNSDHPPASTAPSPVFPKLHTLTWSHWALSTSDITAGVIPILQKRVEEAYKLRLLAFSGYGDLEFGLANFEVMMQEYVGPLVGRVRWRDGQDVVELWAEERAAGGLIPMDY</sequence>
<evidence type="ECO:0000313" key="3">
    <source>
        <dbReference type="Proteomes" id="UP000284706"/>
    </source>
</evidence>
<dbReference type="OrthoDB" id="2979028at2759"/>
<dbReference type="EMBL" id="NHYE01005571">
    <property type="protein sequence ID" value="PPQ69490.1"/>
    <property type="molecule type" value="Genomic_DNA"/>
</dbReference>
<dbReference type="Proteomes" id="UP000284706">
    <property type="component" value="Unassembled WGS sequence"/>
</dbReference>
<evidence type="ECO:0008006" key="4">
    <source>
        <dbReference type="Google" id="ProtNLM"/>
    </source>
</evidence>
<proteinExistence type="predicted"/>
<organism evidence="2 3">
    <name type="scientific">Gymnopilus dilepis</name>
    <dbReference type="NCBI Taxonomy" id="231916"/>
    <lineage>
        <taxon>Eukaryota</taxon>
        <taxon>Fungi</taxon>
        <taxon>Dikarya</taxon>
        <taxon>Basidiomycota</taxon>
        <taxon>Agaricomycotina</taxon>
        <taxon>Agaricomycetes</taxon>
        <taxon>Agaricomycetidae</taxon>
        <taxon>Agaricales</taxon>
        <taxon>Agaricineae</taxon>
        <taxon>Hymenogastraceae</taxon>
        <taxon>Gymnopilus</taxon>
    </lineage>
</organism>
<reference evidence="2 3" key="1">
    <citation type="journal article" date="2018" name="Evol. Lett.">
        <title>Horizontal gene cluster transfer increased hallucinogenic mushroom diversity.</title>
        <authorList>
            <person name="Reynolds H.T."/>
            <person name="Vijayakumar V."/>
            <person name="Gluck-Thaler E."/>
            <person name="Korotkin H.B."/>
            <person name="Matheny P.B."/>
            <person name="Slot J.C."/>
        </authorList>
    </citation>
    <scope>NUCLEOTIDE SEQUENCE [LARGE SCALE GENOMIC DNA]</scope>
    <source>
        <strain evidence="2 3">SRW20</strain>
    </source>
</reference>
<evidence type="ECO:0000256" key="1">
    <source>
        <dbReference type="SAM" id="MobiDB-lite"/>
    </source>
</evidence>
<dbReference type="InParanoid" id="A0A409VT76"/>
<accession>A0A409VT76</accession>
<comment type="caution">
    <text evidence="2">The sequence shown here is derived from an EMBL/GenBank/DDBJ whole genome shotgun (WGS) entry which is preliminary data.</text>
</comment>
<evidence type="ECO:0000313" key="2">
    <source>
        <dbReference type="EMBL" id="PPQ69490.1"/>
    </source>
</evidence>
<name>A0A409VT76_9AGAR</name>
<dbReference type="AlphaFoldDB" id="A0A409VT76"/>